<proteinExistence type="predicted"/>
<comment type="caution">
    <text evidence="1">The sequence shown here is derived from an EMBL/GenBank/DDBJ whole genome shotgun (WGS) entry which is preliminary data.</text>
</comment>
<evidence type="ECO:0000313" key="1">
    <source>
        <dbReference type="EMBL" id="GAA4705782.1"/>
    </source>
</evidence>
<protein>
    <submittedName>
        <fullName evidence="1">Uncharacterized protein</fullName>
    </submittedName>
</protein>
<dbReference type="Proteomes" id="UP001501446">
    <property type="component" value="Unassembled WGS sequence"/>
</dbReference>
<keyword evidence="2" id="KW-1185">Reference proteome</keyword>
<dbReference type="EMBL" id="BAABLN010000035">
    <property type="protein sequence ID" value="GAA4705782.1"/>
    <property type="molecule type" value="Genomic_DNA"/>
</dbReference>
<reference evidence="2" key="1">
    <citation type="journal article" date="2019" name="Int. J. Syst. Evol. Microbiol.">
        <title>The Global Catalogue of Microorganisms (GCM) 10K type strain sequencing project: providing services to taxonomists for standard genome sequencing and annotation.</title>
        <authorList>
            <consortium name="The Broad Institute Genomics Platform"/>
            <consortium name="The Broad Institute Genome Sequencing Center for Infectious Disease"/>
            <person name="Wu L."/>
            <person name="Ma J."/>
        </authorList>
    </citation>
    <scope>NUCLEOTIDE SEQUENCE [LARGE SCALE GENOMIC DNA]</scope>
    <source>
        <strain evidence="2">JCM 18958</strain>
    </source>
</reference>
<sequence>MSMQIRTGSFHAAVIPARQHRRVVLRTWRANDSERTGFWVLVGFCPLRLITGREVSAVELG</sequence>
<dbReference type="RefSeq" id="WP_345311794.1">
    <property type="nucleotide sequence ID" value="NZ_BAABLN010000035.1"/>
</dbReference>
<organism evidence="1 2">
    <name type="scientific">Kocuria gwangalliensis</name>
    <dbReference type="NCBI Taxonomy" id="501592"/>
    <lineage>
        <taxon>Bacteria</taxon>
        <taxon>Bacillati</taxon>
        <taxon>Actinomycetota</taxon>
        <taxon>Actinomycetes</taxon>
        <taxon>Micrococcales</taxon>
        <taxon>Micrococcaceae</taxon>
        <taxon>Kocuria</taxon>
    </lineage>
</organism>
<name>A0ABP8XGT1_9MICC</name>
<gene>
    <name evidence="1" type="ORF">GCM10025781_26380</name>
</gene>
<accession>A0ABP8XGT1</accession>
<evidence type="ECO:0000313" key="2">
    <source>
        <dbReference type="Proteomes" id="UP001501446"/>
    </source>
</evidence>